<comment type="catalytic activity">
    <reaction evidence="1 7">
        <text>6-phospho-D-glucono-1,5-lactone + H2O = 6-phospho-D-gluconate + H(+)</text>
        <dbReference type="Rhea" id="RHEA:12556"/>
        <dbReference type="ChEBI" id="CHEBI:15377"/>
        <dbReference type="ChEBI" id="CHEBI:15378"/>
        <dbReference type="ChEBI" id="CHEBI:57955"/>
        <dbReference type="ChEBI" id="CHEBI:58759"/>
        <dbReference type="EC" id="3.1.1.31"/>
    </reaction>
</comment>
<comment type="similarity">
    <text evidence="4 7">Belongs to the glucosamine/galactosamine-6-phosphate isomerase family. 6-phosphogluconolactonase subfamily.</text>
</comment>
<dbReference type="EMBL" id="LT984806">
    <property type="protein sequence ID" value="SPD46699.1"/>
    <property type="molecule type" value="Genomic_DNA"/>
</dbReference>
<dbReference type="GO" id="GO:0006098">
    <property type="term" value="P:pentose-phosphate shunt"/>
    <property type="evidence" value="ECO:0007669"/>
    <property type="project" value="UniProtKB-UniPathway"/>
</dbReference>
<dbReference type="Proteomes" id="UP000255168">
    <property type="component" value="Chromosome I"/>
</dbReference>
<proteinExistence type="inferred from homology"/>
<dbReference type="InterPro" id="IPR006148">
    <property type="entry name" value="Glc/Gal-6P_isomerase"/>
</dbReference>
<dbReference type="InterPro" id="IPR039104">
    <property type="entry name" value="6PGL"/>
</dbReference>
<dbReference type="RefSeq" id="WP_240991417.1">
    <property type="nucleotide sequence ID" value="NZ_LT984806.1"/>
</dbReference>
<evidence type="ECO:0000256" key="5">
    <source>
        <dbReference type="ARBA" id="ARBA00013198"/>
    </source>
</evidence>
<dbReference type="UniPathway" id="UPA00115">
    <property type="reaction ID" value="UER00409"/>
</dbReference>
<dbReference type="PANTHER" id="PTHR11054">
    <property type="entry name" value="6-PHOSPHOGLUCONOLACTONASE"/>
    <property type="match status" value="1"/>
</dbReference>
<name>A0A375H8X1_9BURK</name>
<feature type="domain" description="Glucosamine/galactosamine-6-phosphate isomerase" evidence="8">
    <location>
        <begin position="16"/>
        <end position="225"/>
    </location>
</feature>
<dbReference type="AlphaFoldDB" id="A0A375H8X1"/>
<evidence type="ECO:0000259" key="8">
    <source>
        <dbReference type="Pfam" id="PF01182"/>
    </source>
</evidence>
<evidence type="ECO:0000256" key="2">
    <source>
        <dbReference type="ARBA" id="ARBA00002681"/>
    </source>
</evidence>
<keyword evidence="7" id="KW-0378">Hydrolase</keyword>
<evidence type="ECO:0000256" key="3">
    <source>
        <dbReference type="ARBA" id="ARBA00004961"/>
    </source>
</evidence>
<dbReference type="GO" id="GO:0017057">
    <property type="term" value="F:6-phosphogluconolactonase activity"/>
    <property type="evidence" value="ECO:0007669"/>
    <property type="project" value="UniProtKB-UniRule"/>
</dbReference>
<protein>
    <recommendedName>
        <fullName evidence="6 7">6-phosphogluconolactonase</fullName>
        <shortName evidence="7">6PGL</shortName>
        <ecNumber evidence="5 7">3.1.1.31</ecNumber>
    </recommendedName>
</protein>
<dbReference type="GO" id="GO:0005975">
    <property type="term" value="P:carbohydrate metabolic process"/>
    <property type="evidence" value="ECO:0007669"/>
    <property type="project" value="UniProtKB-UniRule"/>
</dbReference>
<evidence type="ECO:0000256" key="7">
    <source>
        <dbReference type="RuleBase" id="RU365095"/>
    </source>
</evidence>
<evidence type="ECO:0000256" key="4">
    <source>
        <dbReference type="ARBA" id="ARBA00010662"/>
    </source>
</evidence>
<evidence type="ECO:0000256" key="6">
    <source>
        <dbReference type="ARBA" id="ARBA00020337"/>
    </source>
</evidence>
<dbReference type="EC" id="3.1.1.31" evidence="5 7"/>
<dbReference type="InterPro" id="IPR037171">
    <property type="entry name" value="NagB/RpiA_transferase-like"/>
</dbReference>
<comment type="pathway">
    <text evidence="3 7">Carbohydrate degradation; pentose phosphate pathway; D-ribulose 5-phosphate from D-glucose 6-phosphate (oxidative stage): step 2/3.</text>
</comment>
<dbReference type="Gene3D" id="3.40.50.1360">
    <property type="match status" value="1"/>
</dbReference>
<dbReference type="PANTHER" id="PTHR11054:SF0">
    <property type="entry name" value="6-PHOSPHOGLUCONOLACTONASE"/>
    <property type="match status" value="1"/>
</dbReference>
<evidence type="ECO:0000313" key="10">
    <source>
        <dbReference type="Proteomes" id="UP000255168"/>
    </source>
</evidence>
<organism evidence="9 10">
    <name type="scientific">Cupriavidus neocaledonicus</name>
    <dbReference type="NCBI Taxonomy" id="1040979"/>
    <lineage>
        <taxon>Bacteria</taxon>
        <taxon>Pseudomonadati</taxon>
        <taxon>Pseudomonadota</taxon>
        <taxon>Betaproteobacteria</taxon>
        <taxon>Burkholderiales</taxon>
        <taxon>Burkholderiaceae</taxon>
        <taxon>Cupriavidus</taxon>
    </lineage>
</organism>
<reference evidence="9 10" key="1">
    <citation type="submission" date="2018-01" db="EMBL/GenBank/DDBJ databases">
        <authorList>
            <person name="Clerissi C."/>
        </authorList>
    </citation>
    <scope>NUCLEOTIDE SEQUENCE [LARGE SCALE GENOMIC DNA]</scope>
    <source>
        <strain evidence="9">Cupriavidus taiwanensis STM 6160</strain>
    </source>
</reference>
<comment type="function">
    <text evidence="2 7">Hydrolysis of 6-phosphogluconolactone to 6-phosphogluconate.</text>
</comment>
<sequence>MHDREQVIEINGGNDYVTALVQAIACEIERTLGVNGHACLAVSRSRDRSSVPVFAALRQQQLGWDRVRVILADERMVPLNHADSNASSVCDILLRNAAAKAEFLPPVPPYCLEIDEIHTSAVVAELNRSYRQPDIVMLGMGEDGHIASLFADAPELKAALSAEKDPGYISLSPRAAPHRRVSLNLSALLGARRIILGFRGVWKKQVFDAAALELTPVLPVSYLLHQNRTPVDVYWEKQPRMGFWLLQRFPDPWCMSYFIGAVLARRR</sequence>
<accession>A0A375H8X1</accession>
<dbReference type="SUPFAM" id="SSF100950">
    <property type="entry name" value="NagB/RpiA/CoA transferase-like"/>
    <property type="match status" value="1"/>
</dbReference>
<dbReference type="Pfam" id="PF01182">
    <property type="entry name" value="Glucosamine_iso"/>
    <property type="match status" value="1"/>
</dbReference>
<dbReference type="NCBIfam" id="TIGR01198">
    <property type="entry name" value="pgl"/>
    <property type="match status" value="1"/>
</dbReference>
<evidence type="ECO:0000256" key="1">
    <source>
        <dbReference type="ARBA" id="ARBA00000832"/>
    </source>
</evidence>
<gene>
    <name evidence="7" type="primary">pgl</name>
    <name evidence="9" type="ORF">CBM2607_11639</name>
</gene>
<dbReference type="InterPro" id="IPR005900">
    <property type="entry name" value="6-phosphogluconolactonase_DevB"/>
</dbReference>
<evidence type="ECO:0000313" key="9">
    <source>
        <dbReference type="EMBL" id="SPD46699.1"/>
    </source>
</evidence>
<dbReference type="CDD" id="cd01400">
    <property type="entry name" value="6PGL"/>
    <property type="match status" value="1"/>
</dbReference>